<dbReference type="GO" id="GO:0005737">
    <property type="term" value="C:cytoplasm"/>
    <property type="evidence" value="ECO:0007669"/>
    <property type="project" value="TreeGrafter"/>
</dbReference>
<organism evidence="3 4">
    <name type="scientific">Taylorella asinigenitalis (strain MCE3)</name>
    <dbReference type="NCBI Taxonomy" id="1008459"/>
    <lineage>
        <taxon>Bacteria</taxon>
        <taxon>Pseudomonadati</taxon>
        <taxon>Pseudomonadota</taxon>
        <taxon>Betaproteobacteria</taxon>
        <taxon>Burkholderiales</taxon>
        <taxon>Alcaligenaceae</taxon>
        <taxon>Taylorella</taxon>
    </lineage>
</organism>
<dbReference type="STRING" id="1008459.TASI_0980"/>
<dbReference type="Gene3D" id="3.40.50.300">
    <property type="entry name" value="P-loop containing nucleotide triphosphate hydrolases"/>
    <property type="match status" value="1"/>
</dbReference>
<dbReference type="eggNOG" id="COG1485">
    <property type="taxonomic scope" value="Bacteria"/>
</dbReference>
<name>G4QBC0_TAYAM</name>
<dbReference type="Pfam" id="PF03969">
    <property type="entry name" value="AFG1_ATPase"/>
    <property type="match status" value="1"/>
</dbReference>
<dbReference type="EMBL" id="CP003059">
    <property type="protein sequence ID" value="AEP36741.1"/>
    <property type="molecule type" value="Genomic_DNA"/>
</dbReference>
<sequence length="382" mass="43836">MIWGGLMSARFYMNVKEHYLKSLAQKGYEADASQKQAVERLQTLSNELSNYTLNSKESKGFLSGLFGGSKTEVVAPSGVYMWGGVGRGKSFVMDSFYASVAYEKKTRIHFHEFMRSIHNRLREISQQSDPLDIIATQISEKYSLICFDEFHISDIADAMILYRLLSKFFEKGVVFVMTSNYAPDTLYPDGLHRDRLLPAIDLIKKKMDVINVDVGVDYRMRELEQLKTYYTPIDAQTEGELRHCFETVCNGDLSGNSIEIQNRELDVVARSDDTLWVTFSEMCIKPRSQIDYLEIANKFKNIILSDIPKLSPQDASAARRFTWLIDVLYDHKVKLIISAEVPAEELFTEGVFAQEFTRTVSRMIEMRSLEYKNEKARKSVTV</sequence>
<dbReference type="Proteomes" id="UP000009284">
    <property type="component" value="Chromosome"/>
</dbReference>
<dbReference type="InterPro" id="IPR005654">
    <property type="entry name" value="ATPase_AFG1-like"/>
</dbReference>
<dbReference type="GO" id="GO:0005524">
    <property type="term" value="F:ATP binding"/>
    <property type="evidence" value="ECO:0007669"/>
    <property type="project" value="UniProtKB-KW"/>
</dbReference>
<keyword evidence="2" id="KW-0067">ATP-binding</keyword>
<dbReference type="NCBIfam" id="NF040713">
    <property type="entry name" value="ZapE"/>
    <property type="match status" value="1"/>
</dbReference>
<evidence type="ECO:0000313" key="3">
    <source>
        <dbReference type="EMBL" id="AEP36741.1"/>
    </source>
</evidence>
<gene>
    <name evidence="3" type="ordered locus">TASI_0980</name>
</gene>
<dbReference type="AlphaFoldDB" id="G4QBC0"/>
<dbReference type="InterPro" id="IPR027417">
    <property type="entry name" value="P-loop_NTPase"/>
</dbReference>
<accession>G4QBC0</accession>
<dbReference type="GO" id="GO:0016887">
    <property type="term" value="F:ATP hydrolysis activity"/>
    <property type="evidence" value="ECO:0007669"/>
    <property type="project" value="InterPro"/>
</dbReference>
<proteinExistence type="predicted"/>
<dbReference type="SUPFAM" id="SSF52540">
    <property type="entry name" value="P-loop containing nucleoside triphosphate hydrolases"/>
    <property type="match status" value="1"/>
</dbReference>
<reference key="1">
    <citation type="submission" date="2011-09" db="EMBL/GenBank/DDBJ databases">
        <title>Genomic characterization of the Taylorella genus.</title>
        <authorList>
            <person name="Hebert L."/>
            <person name="Moumen B."/>
            <person name="Pons N."/>
            <person name="Duquesne F."/>
            <person name="Breuil M.-F."/>
            <person name="Goux D."/>
            <person name="Batto J.-M."/>
            <person name="Renault P."/>
            <person name="Laugier C."/>
            <person name="Petry S."/>
        </authorList>
    </citation>
    <scope>NUCLEOTIDE SEQUENCE</scope>
    <source>
        <strain>MCE3</strain>
    </source>
</reference>
<dbReference type="KEGG" id="tas:TASI_0980"/>
<keyword evidence="4" id="KW-1185">Reference proteome</keyword>
<evidence type="ECO:0000256" key="1">
    <source>
        <dbReference type="ARBA" id="ARBA00022741"/>
    </source>
</evidence>
<dbReference type="HOGENOM" id="CLU_008681_0_1_4"/>
<reference evidence="3 4" key="2">
    <citation type="journal article" date="2012" name="PLoS ONE">
        <title>Genomic characterization of the taylorella genus.</title>
        <authorList>
            <person name="Hebert L."/>
            <person name="Moumen B."/>
            <person name="Pons N."/>
            <person name="Duquesne F."/>
            <person name="Breuil M.F."/>
            <person name="Goux D."/>
            <person name="Batto J.M."/>
            <person name="Laugier C."/>
            <person name="Renault P."/>
            <person name="Petry S."/>
        </authorList>
    </citation>
    <scope>NUCLEOTIDE SEQUENCE [LARGE SCALE GENOMIC DNA]</scope>
    <source>
        <strain evidence="3 4">MCE3</strain>
    </source>
</reference>
<keyword evidence="1" id="KW-0547">Nucleotide-binding</keyword>
<evidence type="ECO:0000313" key="4">
    <source>
        <dbReference type="Proteomes" id="UP000009284"/>
    </source>
</evidence>
<protein>
    <submittedName>
        <fullName evidence="3">ATPase</fullName>
    </submittedName>
</protein>
<dbReference type="PANTHER" id="PTHR12169:SF6">
    <property type="entry name" value="AFG1-LIKE ATPASE"/>
    <property type="match status" value="1"/>
</dbReference>
<evidence type="ECO:0000256" key="2">
    <source>
        <dbReference type="ARBA" id="ARBA00022840"/>
    </source>
</evidence>
<dbReference type="PANTHER" id="PTHR12169">
    <property type="entry name" value="ATPASE N2B"/>
    <property type="match status" value="1"/>
</dbReference>